<protein>
    <recommendedName>
        <fullName evidence="9">DoxX family protein</fullName>
    </recommendedName>
</protein>
<feature type="transmembrane region" description="Helical" evidence="6">
    <location>
        <begin position="35"/>
        <end position="57"/>
    </location>
</feature>
<evidence type="ECO:0000313" key="8">
    <source>
        <dbReference type="Proteomes" id="UP001162891"/>
    </source>
</evidence>
<evidence type="ECO:0000256" key="1">
    <source>
        <dbReference type="ARBA" id="ARBA00004141"/>
    </source>
</evidence>
<keyword evidence="2 6" id="KW-0812">Transmembrane</keyword>
<proteinExistence type="predicted"/>
<feature type="compositionally biased region" description="Basic and acidic residues" evidence="5">
    <location>
        <begin position="1"/>
        <end position="12"/>
    </location>
</feature>
<dbReference type="InterPro" id="IPR032808">
    <property type="entry name" value="DoxX"/>
</dbReference>
<feature type="region of interest" description="Disordered" evidence="5">
    <location>
        <begin position="1"/>
        <end position="20"/>
    </location>
</feature>
<feature type="transmembrane region" description="Helical" evidence="6">
    <location>
        <begin position="101"/>
        <end position="120"/>
    </location>
</feature>
<keyword evidence="3 6" id="KW-1133">Transmembrane helix</keyword>
<evidence type="ECO:0000256" key="4">
    <source>
        <dbReference type="ARBA" id="ARBA00023136"/>
    </source>
</evidence>
<sequence length="189" mass="20390">MLAHDSNPHPRDPAASSPAVPTGHRLGAAAWAARALYWTSTLIVAYEMIAGGFWDLLRIEYVRVVMEHLGYPLYVLLIIGVWKIPCGAVLLLPRFLRVKEWAYTGALLNYAGAAASHILVGDRVGKWVAPLVFAAFTVTSWSLRPPERRLATGAAPPPPPRATWVVSIGLFAALVVVSLMTLPAGPPPP</sequence>
<name>A0ABN6MQM8_9BACT</name>
<accession>A0ABN6MQM8</accession>
<evidence type="ECO:0000256" key="6">
    <source>
        <dbReference type="SAM" id="Phobius"/>
    </source>
</evidence>
<reference evidence="8" key="1">
    <citation type="journal article" date="2022" name="Int. J. Syst. Evol. Microbiol.">
        <title>Anaeromyxobacter oryzae sp. nov., Anaeromyxobacter diazotrophicus sp. nov. and Anaeromyxobacter paludicola sp. nov., isolated from paddy soils.</title>
        <authorList>
            <person name="Itoh H."/>
            <person name="Xu Z."/>
            <person name="Mise K."/>
            <person name="Masuda Y."/>
            <person name="Ushijima N."/>
            <person name="Hayakawa C."/>
            <person name="Shiratori Y."/>
            <person name="Senoo K."/>
        </authorList>
    </citation>
    <scope>NUCLEOTIDE SEQUENCE [LARGE SCALE GENOMIC DNA]</scope>
    <source>
        <strain evidence="8">Red232</strain>
    </source>
</reference>
<organism evidence="7 8">
    <name type="scientific">Anaeromyxobacter oryzae</name>
    <dbReference type="NCBI Taxonomy" id="2918170"/>
    <lineage>
        <taxon>Bacteria</taxon>
        <taxon>Pseudomonadati</taxon>
        <taxon>Myxococcota</taxon>
        <taxon>Myxococcia</taxon>
        <taxon>Myxococcales</taxon>
        <taxon>Cystobacterineae</taxon>
        <taxon>Anaeromyxobacteraceae</taxon>
        <taxon>Anaeromyxobacter</taxon>
    </lineage>
</organism>
<comment type="subcellular location">
    <subcellularLocation>
        <location evidence="1">Membrane</location>
        <topology evidence="1">Multi-pass membrane protein</topology>
    </subcellularLocation>
</comment>
<evidence type="ECO:0000313" key="7">
    <source>
        <dbReference type="EMBL" id="BDG02009.1"/>
    </source>
</evidence>
<dbReference type="RefSeq" id="WP_248359115.1">
    <property type="nucleotide sequence ID" value="NZ_AP025591.1"/>
</dbReference>
<gene>
    <name evidence="7" type="ORF">AMOR_10050</name>
</gene>
<evidence type="ECO:0008006" key="9">
    <source>
        <dbReference type="Google" id="ProtNLM"/>
    </source>
</evidence>
<evidence type="ECO:0000256" key="2">
    <source>
        <dbReference type="ARBA" id="ARBA00022692"/>
    </source>
</evidence>
<dbReference type="Pfam" id="PF13564">
    <property type="entry name" value="DoxX_2"/>
    <property type="match status" value="1"/>
</dbReference>
<keyword evidence="4 6" id="KW-0472">Membrane</keyword>
<feature type="transmembrane region" description="Helical" evidence="6">
    <location>
        <begin position="127"/>
        <end position="144"/>
    </location>
</feature>
<evidence type="ECO:0000256" key="5">
    <source>
        <dbReference type="SAM" id="MobiDB-lite"/>
    </source>
</evidence>
<evidence type="ECO:0000256" key="3">
    <source>
        <dbReference type="ARBA" id="ARBA00022989"/>
    </source>
</evidence>
<keyword evidence="8" id="KW-1185">Reference proteome</keyword>
<dbReference type="Proteomes" id="UP001162891">
    <property type="component" value="Chromosome"/>
</dbReference>
<feature type="transmembrane region" description="Helical" evidence="6">
    <location>
        <begin position="69"/>
        <end position="95"/>
    </location>
</feature>
<feature type="transmembrane region" description="Helical" evidence="6">
    <location>
        <begin position="164"/>
        <end position="185"/>
    </location>
</feature>
<dbReference type="EMBL" id="AP025591">
    <property type="protein sequence ID" value="BDG02009.1"/>
    <property type="molecule type" value="Genomic_DNA"/>
</dbReference>